<dbReference type="Proteomes" id="UP001144205">
    <property type="component" value="Unassembled WGS sequence"/>
</dbReference>
<comment type="caution">
    <text evidence="2">The sequence shown here is derived from an EMBL/GenBank/DDBJ whole genome shotgun (WGS) entry which is preliminary data.</text>
</comment>
<evidence type="ECO:0008006" key="4">
    <source>
        <dbReference type="Google" id="ProtNLM"/>
    </source>
</evidence>
<accession>A0ABQ5LPW1</accession>
<evidence type="ECO:0000313" key="2">
    <source>
        <dbReference type="EMBL" id="GKY86321.1"/>
    </source>
</evidence>
<dbReference type="PIRSF" id="PIRSF032064">
    <property type="entry name" value="UCP032064"/>
    <property type="match status" value="1"/>
</dbReference>
<evidence type="ECO:0000313" key="3">
    <source>
        <dbReference type="Proteomes" id="UP001144205"/>
    </source>
</evidence>
<dbReference type="InterPro" id="IPR010593">
    <property type="entry name" value="DUF1159"/>
</dbReference>
<protein>
    <recommendedName>
        <fullName evidence="4">DUF721 domain-containing protein</fullName>
    </recommendedName>
</protein>
<keyword evidence="3" id="KW-1185">Reference proteome</keyword>
<sequence>MTTRQTDKPERRRRGFERTSALLTQRIREAGEARGFAVTRLLTHWDEIAGPDIARIARPVEVNYGRSGGFGATLVLLTTGANAPMLDMQKERIREKVNATYGYAAISRVRLTQTAPTGFAEGQAQFTRQPKPAPRAPDPEIAARAHESAAGIENADLREALEALAQNVLSRRKHPAD</sequence>
<dbReference type="Pfam" id="PF05258">
    <property type="entry name" value="DciA"/>
    <property type="match status" value="1"/>
</dbReference>
<proteinExistence type="predicted"/>
<feature type="compositionally biased region" description="Basic and acidic residues" evidence="1">
    <location>
        <begin position="137"/>
        <end position="147"/>
    </location>
</feature>
<organism evidence="2 3">
    <name type="scientific">Sinisalibacter aestuarii</name>
    <dbReference type="NCBI Taxonomy" id="2949426"/>
    <lineage>
        <taxon>Bacteria</taxon>
        <taxon>Pseudomonadati</taxon>
        <taxon>Pseudomonadota</taxon>
        <taxon>Alphaproteobacteria</taxon>
        <taxon>Rhodobacterales</taxon>
        <taxon>Roseobacteraceae</taxon>
        <taxon>Sinisalibacter</taxon>
    </lineage>
</organism>
<evidence type="ECO:0000256" key="1">
    <source>
        <dbReference type="SAM" id="MobiDB-lite"/>
    </source>
</evidence>
<dbReference type="EMBL" id="BROH01000001">
    <property type="protein sequence ID" value="GKY86321.1"/>
    <property type="molecule type" value="Genomic_DNA"/>
</dbReference>
<reference evidence="2" key="1">
    <citation type="journal article" date="2023" name="Int. J. Syst. Evol. Microbiol.">
        <title>Sinisalibacter aestuarii sp. nov., isolated from estuarine sediment of the Arakawa River.</title>
        <authorList>
            <person name="Arafat S.T."/>
            <person name="Hirano S."/>
            <person name="Sato A."/>
            <person name="Takeuchi K."/>
            <person name="Yasuda T."/>
            <person name="Terahara T."/>
            <person name="Hamada M."/>
            <person name="Kobayashi T."/>
        </authorList>
    </citation>
    <scope>NUCLEOTIDE SEQUENCE</scope>
    <source>
        <strain evidence="2">B-399</strain>
    </source>
</reference>
<gene>
    <name evidence="2" type="ORF">STA1M1_01900</name>
</gene>
<feature type="region of interest" description="Disordered" evidence="1">
    <location>
        <begin position="122"/>
        <end position="149"/>
    </location>
</feature>
<dbReference type="InterPro" id="IPR007922">
    <property type="entry name" value="DciA-like"/>
</dbReference>
<name>A0ABQ5LPW1_9RHOB</name>